<dbReference type="eggNOG" id="COG4974">
    <property type="taxonomic scope" value="Bacteria"/>
</dbReference>
<proteinExistence type="predicted"/>
<dbReference type="InterPro" id="IPR002104">
    <property type="entry name" value="Integrase_catalytic"/>
</dbReference>
<keyword evidence="8" id="KW-1185">Reference proteome</keyword>
<dbReference type="Pfam" id="PF00589">
    <property type="entry name" value="Phage_integrase"/>
    <property type="match status" value="1"/>
</dbReference>
<dbReference type="EMBL" id="CP001277">
    <property type="protein sequence ID" value="ACQ67472.1"/>
    <property type="molecule type" value="Genomic_DNA"/>
</dbReference>
<evidence type="ECO:0000259" key="5">
    <source>
        <dbReference type="PROSITE" id="PS51898"/>
    </source>
</evidence>
<evidence type="ECO:0000259" key="6">
    <source>
        <dbReference type="PROSITE" id="PS51900"/>
    </source>
</evidence>
<evidence type="ECO:0000256" key="2">
    <source>
        <dbReference type="ARBA" id="ARBA00023125"/>
    </source>
</evidence>
<evidence type="ECO:0000313" key="8">
    <source>
        <dbReference type="Proteomes" id="UP000002334"/>
    </source>
</evidence>
<evidence type="ECO:0000256" key="3">
    <source>
        <dbReference type="ARBA" id="ARBA00023172"/>
    </source>
</evidence>
<dbReference type="AlphaFoldDB" id="C4K4H9"/>
<dbReference type="GO" id="GO:0015074">
    <property type="term" value="P:DNA integration"/>
    <property type="evidence" value="ECO:0007669"/>
    <property type="project" value="UniProtKB-KW"/>
</dbReference>
<gene>
    <name evidence="7" type="primary">int_2</name>
    <name evidence="7" type="ordered locus">HDEF_0741</name>
</gene>
<dbReference type="GO" id="GO:0006310">
    <property type="term" value="P:DNA recombination"/>
    <property type="evidence" value="ECO:0007669"/>
    <property type="project" value="UniProtKB-KW"/>
</dbReference>
<feature type="domain" description="Core-binding (CB)" evidence="6">
    <location>
        <begin position="21"/>
        <end position="104"/>
    </location>
</feature>
<dbReference type="InterPro" id="IPR013762">
    <property type="entry name" value="Integrase-like_cat_sf"/>
</dbReference>
<dbReference type="KEGG" id="hde:HDEF_0741"/>
<dbReference type="PROSITE" id="PS51898">
    <property type="entry name" value="TYR_RECOMBINASE"/>
    <property type="match status" value="1"/>
</dbReference>
<evidence type="ECO:0000313" key="7">
    <source>
        <dbReference type="EMBL" id="ACQ67472.1"/>
    </source>
</evidence>
<name>C4K4H9_HAMD5</name>
<dbReference type="Proteomes" id="UP000002334">
    <property type="component" value="Chromosome"/>
</dbReference>
<dbReference type="PANTHER" id="PTHR30349:SF64">
    <property type="entry name" value="PROPHAGE INTEGRASE INTD-RELATED"/>
    <property type="match status" value="1"/>
</dbReference>
<dbReference type="InterPro" id="IPR011010">
    <property type="entry name" value="DNA_brk_join_enz"/>
</dbReference>
<dbReference type="STRING" id="572265.HDEF_0741"/>
<dbReference type="PROSITE" id="PS51900">
    <property type="entry name" value="CB"/>
    <property type="match status" value="1"/>
</dbReference>
<dbReference type="InterPro" id="IPR050090">
    <property type="entry name" value="Tyrosine_recombinase_XerCD"/>
</dbReference>
<sequence>MNELILCDAVTTIGHVKNETKSPNNPALSYLLRLRSKKSQKTMRSCLTSVSSMFGCNEPLHFDWSSLTRDMIQVVLQRLLNEHKAPNTINLILCAIKGVAEEARASRLMDADNYHDVKNIKRIRGARISRGRMLECAEIKQLFTFLDIQTTGAAIRDAALISLMFGCGLRRSEVADLDIDHIDFENNKIDIHGKGNKERINYMPPETAKRMCLWVDSVRGDHSGPLFTRIRKNDDVTSDRLTTNGIGFIIKQLVTKLSLKSFTPHDLRRSYASLLLENGEDILTVKEALGHASVVTTQQYDKRSIKRLEAAALNFSFGKKHERDKVVDGIRTYETV</sequence>
<dbReference type="InterPro" id="IPR044068">
    <property type="entry name" value="CB"/>
</dbReference>
<dbReference type="HOGENOM" id="CLU_027562_9_6_6"/>
<organism evidence="7 8">
    <name type="scientific">Hamiltonella defensa subsp. Acyrthosiphon pisum (strain 5AT)</name>
    <dbReference type="NCBI Taxonomy" id="572265"/>
    <lineage>
        <taxon>Bacteria</taxon>
        <taxon>Pseudomonadati</taxon>
        <taxon>Pseudomonadota</taxon>
        <taxon>Gammaproteobacteria</taxon>
        <taxon>Enterobacterales</taxon>
        <taxon>Enterobacteriaceae</taxon>
        <taxon>aphid secondary symbionts</taxon>
        <taxon>Candidatus Williamhamiltonella</taxon>
    </lineage>
</organism>
<dbReference type="GO" id="GO:0003677">
    <property type="term" value="F:DNA binding"/>
    <property type="evidence" value="ECO:0007669"/>
    <property type="project" value="UniProtKB-UniRule"/>
</dbReference>
<dbReference type="Gene3D" id="1.10.443.10">
    <property type="entry name" value="Intergrase catalytic core"/>
    <property type="match status" value="1"/>
</dbReference>
<dbReference type="PANTHER" id="PTHR30349">
    <property type="entry name" value="PHAGE INTEGRASE-RELATED"/>
    <property type="match status" value="1"/>
</dbReference>
<evidence type="ECO:0000256" key="1">
    <source>
        <dbReference type="ARBA" id="ARBA00022908"/>
    </source>
</evidence>
<protein>
    <submittedName>
        <fullName evidence="7">Integrase</fullName>
    </submittedName>
</protein>
<evidence type="ECO:0000256" key="4">
    <source>
        <dbReference type="PROSITE-ProRule" id="PRU01248"/>
    </source>
</evidence>
<keyword evidence="2 4" id="KW-0238">DNA-binding</keyword>
<keyword evidence="1" id="KW-0229">DNA integration</keyword>
<dbReference type="SUPFAM" id="SSF56349">
    <property type="entry name" value="DNA breaking-rejoining enzymes"/>
    <property type="match status" value="1"/>
</dbReference>
<keyword evidence="3" id="KW-0233">DNA recombination</keyword>
<feature type="domain" description="Tyr recombinase" evidence="5">
    <location>
        <begin position="129"/>
        <end position="313"/>
    </location>
</feature>
<accession>C4K4H9</accession>
<reference evidence="7 8" key="1">
    <citation type="journal article" date="2009" name="Proc. Natl. Acad. Sci. U.S.A.">
        <title>Hamiltonella defensa, genome evolution of protective bacterial endosymbiont from pathogenic ancestors.</title>
        <authorList>
            <person name="Degnan P.H."/>
            <person name="Yu Y."/>
            <person name="Sisneros N."/>
            <person name="Wing R.A."/>
            <person name="Moran N.A."/>
        </authorList>
    </citation>
    <scope>NUCLEOTIDE SEQUENCE [LARGE SCALE GENOMIC DNA]</scope>
    <source>
        <strain evidence="8">5AT</strain>
    </source>
</reference>